<evidence type="ECO:0000256" key="5">
    <source>
        <dbReference type="ARBA" id="ARBA00022777"/>
    </source>
</evidence>
<organism evidence="10 11">
    <name type="scientific">Candidatus Synchoanobacter obligatus</name>
    <dbReference type="NCBI Taxonomy" id="2919597"/>
    <lineage>
        <taxon>Bacteria</taxon>
        <taxon>Pseudomonadati</taxon>
        <taxon>Pseudomonadota</taxon>
        <taxon>Gammaproteobacteria</taxon>
        <taxon>Candidatus Comchoanobacterales</taxon>
        <taxon>Candidatus Comchoanobacteraceae</taxon>
        <taxon>Candidatus Synchoanobacter</taxon>
    </lineage>
</organism>
<keyword evidence="8" id="KW-0963">Cytoplasm</keyword>
<evidence type="ECO:0000256" key="1">
    <source>
        <dbReference type="ARBA" id="ARBA00001946"/>
    </source>
</evidence>
<comment type="activity regulation">
    <text evidence="8">Non-allosteric.</text>
</comment>
<evidence type="ECO:0000256" key="2">
    <source>
        <dbReference type="ARBA" id="ARBA00003138"/>
    </source>
</evidence>
<keyword evidence="8" id="KW-0324">Glycolysis</keyword>
<dbReference type="InterPro" id="IPR022953">
    <property type="entry name" value="ATP_PFK"/>
</dbReference>
<dbReference type="GO" id="GO:0047334">
    <property type="term" value="F:diphosphate-fructose-6-phosphate 1-phosphotransferase activity"/>
    <property type="evidence" value="ECO:0007669"/>
    <property type="project" value="UniProtKB-EC"/>
</dbReference>
<keyword evidence="6 8" id="KW-0460">Magnesium</keyword>
<name>A0ABT1L5R4_9GAMM</name>
<dbReference type="Gene3D" id="3.40.50.450">
    <property type="match status" value="1"/>
</dbReference>
<proteinExistence type="inferred from homology"/>
<evidence type="ECO:0000256" key="6">
    <source>
        <dbReference type="ARBA" id="ARBA00022842"/>
    </source>
</evidence>
<comment type="pathway">
    <text evidence="8">Carbohydrate degradation; glycolysis; D-glyceraldehyde 3-phosphate and glycerone phosphate from D-glucose: step 3/4.</text>
</comment>
<comment type="caution">
    <text evidence="10">The sequence shown here is derived from an EMBL/GenBank/DDBJ whole genome shotgun (WGS) entry which is preliminary data.</text>
</comment>
<dbReference type="EMBL" id="JAKUDN010000002">
    <property type="protein sequence ID" value="MCP8352522.1"/>
    <property type="molecule type" value="Genomic_DNA"/>
</dbReference>
<dbReference type="Proteomes" id="UP001320768">
    <property type="component" value="Unassembled WGS sequence"/>
</dbReference>
<dbReference type="InterPro" id="IPR035966">
    <property type="entry name" value="PKF_sf"/>
</dbReference>
<comment type="similarity">
    <text evidence="8">Belongs to the phosphofructokinase type A (PFKA) family. PPi-dependent PFK group II subfamily. Clade 'B2' sub-subfamily.</text>
</comment>
<comment type="caution">
    <text evidence="8">Lacks conserved residue(s) required for the propagation of feature annotation.</text>
</comment>
<feature type="binding site" evidence="8">
    <location>
        <begin position="285"/>
        <end position="288"/>
    </location>
    <ligand>
        <name>substrate</name>
    </ligand>
</feature>
<feature type="binding site" evidence="8">
    <location>
        <position position="110"/>
    </location>
    <ligand>
        <name>Mg(2+)</name>
        <dbReference type="ChEBI" id="CHEBI:18420"/>
        <note>catalytic</note>
    </ligand>
</feature>
<feature type="domain" description="Phosphofructokinase" evidence="9">
    <location>
        <begin position="7"/>
        <end position="306"/>
    </location>
</feature>
<evidence type="ECO:0000259" key="9">
    <source>
        <dbReference type="Pfam" id="PF00365"/>
    </source>
</evidence>
<dbReference type="HAMAP" id="MF_01978">
    <property type="entry name" value="Phosphofructokinase_II_B2"/>
    <property type="match status" value="1"/>
</dbReference>
<comment type="subunit">
    <text evidence="8">Homodimer.</text>
</comment>
<dbReference type="NCBIfam" id="NF010675">
    <property type="entry name" value="PRK14072.1"/>
    <property type="match status" value="1"/>
</dbReference>
<feature type="binding site" evidence="8">
    <location>
        <position position="15"/>
    </location>
    <ligand>
        <name>diphosphate</name>
        <dbReference type="ChEBI" id="CHEBI:33019"/>
    </ligand>
</feature>
<reference evidence="10 11" key="1">
    <citation type="journal article" date="2022" name="Nat. Microbiol.">
        <title>The microbiome of a bacterivorous marine choanoflagellate contains a resource-demanding obligate bacterial associate.</title>
        <authorList>
            <person name="Needham D.M."/>
            <person name="Poirier C."/>
            <person name="Bachy C."/>
            <person name="George E.E."/>
            <person name="Wilken S."/>
            <person name="Yung C.C.M."/>
            <person name="Limardo A.J."/>
            <person name="Morando M."/>
            <person name="Sudek L."/>
            <person name="Malmstrom R.R."/>
            <person name="Keeling P.J."/>
            <person name="Santoro A.E."/>
            <person name="Worden A.Z."/>
        </authorList>
    </citation>
    <scope>NUCLEOTIDE SEQUENCE [LARGE SCALE GENOMIC DNA]</scope>
    <source>
        <strain evidence="10 11">Comchoano-2</strain>
    </source>
</reference>
<keyword evidence="4 8" id="KW-0479">Metal-binding</keyword>
<dbReference type="PIRSF" id="PIRSF036483">
    <property type="entry name" value="PFK_XF0274"/>
    <property type="match status" value="1"/>
</dbReference>
<dbReference type="RefSeq" id="WP_258569627.1">
    <property type="nucleotide sequence ID" value="NZ_JAKUDN010000002.1"/>
</dbReference>
<dbReference type="Gene3D" id="3.40.50.460">
    <property type="entry name" value="Phosphofructokinase domain"/>
    <property type="match status" value="1"/>
</dbReference>
<dbReference type="PRINTS" id="PR00476">
    <property type="entry name" value="PHFRCTKINASE"/>
</dbReference>
<evidence type="ECO:0000256" key="4">
    <source>
        <dbReference type="ARBA" id="ARBA00022723"/>
    </source>
</evidence>
<sequence>MNTHHGNILFAHSGGVTSVVNTVAATIYRLAKAHQRKMFISPYGVDGMTQHTFIDGDGIAEDEWAKIHITPSSAFGTSRKPFDNSPKALERFFKNLQDLNIRTIFINGGNNSQIITQAIQEASEAYQYPLQCIGIPKTIDNDIHKTDTCPGFGSTAKYTATSVYEISLDLAAMCFSSTQVLIYEAMGRDTGWIAAASALAKKHPYAGPHIILLPEATFSIKSVIEKTRDILATHKHCVICLAEGIDDIDGLLSSAKHQYAYKSLHLSDILQKELAIKAHTVIPDYLQRSARHLSSHVDVMQTIALAEHAYLIAEKGKTGLMACIVRESTTPYTWHTSHIPLQDIAGKTRYLPSEFISQDQMFVSDACIDYLQPLIEGEEQTPYVAGVPDYSQFIYNNIAKKLEVLK</sequence>
<keyword evidence="5 8" id="KW-0418">Kinase</keyword>
<dbReference type="InterPro" id="IPR050929">
    <property type="entry name" value="PFKA"/>
</dbReference>
<dbReference type="EC" id="2.7.1.90" evidence="8"/>
<dbReference type="PANTHER" id="PTHR45770">
    <property type="entry name" value="ATP-DEPENDENT 6-PHOSPHOFRUCTOKINASE 1"/>
    <property type="match status" value="1"/>
</dbReference>
<dbReference type="InterPro" id="IPR011404">
    <property type="entry name" value="PPi-PFK"/>
</dbReference>
<comment type="subcellular location">
    <subcellularLocation>
        <location evidence="8">Cytoplasm</location>
    </subcellularLocation>
</comment>
<gene>
    <name evidence="8" type="primary">pfp</name>
    <name evidence="10" type="ORF">MKS91_04390</name>
</gene>
<evidence type="ECO:0000313" key="11">
    <source>
        <dbReference type="Proteomes" id="UP001320768"/>
    </source>
</evidence>
<feature type="site" description="Important for catalytic activity; stabilizes the transition state when the phosphoryl donor is PPi" evidence="8">
    <location>
        <position position="137"/>
    </location>
</feature>
<comment type="function">
    <text evidence="2 8">Catalyzes the phosphorylation of D-fructose 6-phosphate, the first committing step of glycolysis. Uses inorganic phosphate (PPi) as phosphoryl donor instead of ATP like common ATP-dependent phosphofructokinases (ATP-PFKs), which renders the reaction reversible, and can thus function both in glycolysis and gluconeogenesis. Consistently, PPi-PFK can replace the enzymes of both the forward (ATP-PFK) and reverse (fructose-bisphosphatase (FBPase)) reactions.</text>
</comment>
<keyword evidence="3 8" id="KW-0808">Transferase</keyword>
<evidence type="ECO:0000256" key="3">
    <source>
        <dbReference type="ARBA" id="ARBA00022679"/>
    </source>
</evidence>
<comment type="cofactor">
    <cofactor evidence="1 8">
        <name>Mg(2+)</name>
        <dbReference type="ChEBI" id="CHEBI:18420"/>
    </cofactor>
</comment>
<feature type="binding site" evidence="8">
    <location>
        <begin position="186"/>
        <end position="188"/>
    </location>
    <ligand>
        <name>substrate</name>
    </ligand>
</feature>
<dbReference type="SUPFAM" id="SSF53784">
    <property type="entry name" value="Phosphofructokinase"/>
    <property type="match status" value="1"/>
</dbReference>
<evidence type="ECO:0000256" key="8">
    <source>
        <dbReference type="HAMAP-Rule" id="MF_01978"/>
    </source>
</evidence>
<evidence type="ECO:0000313" key="10">
    <source>
        <dbReference type="EMBL" id="MCP8352522.1"/>
    </source>
</evidence>
<comment type="catalytic activity">
    <reaction evidence="7 8">
        <text>beta-D-fructose 6-phosphate + diphosphate = beta-D-fructose 1,6-bisphosphate + phosphate + H(+)</text>
        <dbReference type="Rhea" id="RHEA:13613"/>
        <dbReference type="ChEBI" id="CHEBI:15378"/>
        <dbReference type="ChEBI" id="CHEBI:32966"/>
        <dbReference type="ChEBI" id="CHEBI:33019"/>
        <dbReference type="ChEBI" id="CHEBI:43474"/>
        <dbReference type="ChEBI" id="CHEBI:57634"/>
        <dbReference type="EC" id="2.7.1.90"/>
    </reaction>
</comment>
<feature type="binding site" evidence="8">
    <location>
        <position position="243"/>
    </location>
    <ligand>
        <name>substrate</name>
    </ligand>
</feature>
<accession>A0ABT1L5R4</accession>
<evidence type="ECO:0000256" key="7">
    <source>
        <dbReference type="ARBA" id="ARBA00048072"/>
    </source>
</evidence>
<feature type="binding site" evidence="8">
    <location>
        <begin position="138"/>
        <end position="140"/>
    </location>
    <ligand>
        <name>substrate</name>
    </ligand>
</feature>
<dbReference type="Pfam" id="PF00365">
    <property type="entry name" value="PFK"/>
    <property type="match status" value="1"/>
</dbReference>
<protein>
    <recommendedName>
        <fullName evidence="8">Pyrophosphate--fructose 6-phosphate 1-phosphotransferase</fullName>
        <ecNumber evidence="8">2.7.1.90</ecNumber>
    </recommendedName>
    <alternativeName>
        <fullName evidence="8">6-phosphofructokinase, pyrophosphate dependent</fullName>
    </alternativeName>
    <alternativeName>
        <fullName evidence="8">PPi-dependent phosphofructokinase</fullName>
        <shortName evidence="8">PPi-PFK</shortName>
    </alternativeName>
    <alternativeName>
        <fullName evidence="8">Pyrophosphate-dependent 6-phosphofructose-1-kinase</fullName>
    </alternativeName>
</protein>
<keyword evidence="11" id="KW-1185">Reference proteome</keyword>
<feature type="active site" description="Proton acceptor" evidence="8">
    <location>
        <position position="140"/>
    </location>
</feature>
<dbReference type="InterPro" id="IPR000023">
    <property type="entry name" value="Phosphofructokinase_dom"/>
</dbReference>